<evidence type="ECO:0000313" key="1">
    <source>
        <dbReference type="EMBL" id="SAL11938.1"/>
    </source>
</evidence>
<organism evidence="1 2">
    <name type="scientific">Caballeronia sordidicola</name>
    <name type="common">Burkholderia sordidicola</name>
    <dbReference type="NCBI Taxonomy" id="196367"/>
    <lineage>
        <taxon>Bacteria</taxon>
        <taxon>Pseudomonadati</taxon>
        <taxon>Pseudomonadota</taxon>
        <taxon>Betaproteobacteria</taxon>
        <taxon>Burkholderiales</taxon>
        <taxon>Burkholderiaceae</taxon>
        <taxon>Caballeronia</taxon>
    </lineage>
</organism>
<dbReference type="AlphaFoldDB" id="A0A158EWN5"/>
<protein>
    <submittedName>
        <fullName evidence="1">Uncharacterized protein</fullName>
    </submittedName>
</protein>
<proteinExistence type="predicted"/>
<dbReference type="EMBL" id="FCOC02000001">
    <property type="protein sequence ID" value="SAL11938.1"/>
    <property type="molecule type" value="Genomic_DNA"/>
</dbReference>
<dbReference type="OrthoDB" id="9090252at2"/>
<dbReference type="Proteomes" id="UP000054893">
    <property type="component" value="Unassembled WGS sequence"/>
</dbReference>
<gene>
    <name evidence="1" type="ORF">AWB64_00456</name>
</gene>
<reference evidence="1 2" key="1">
    <citation type="submission" date="2016-01" db="EMBL/GenBank/DDBJ databases">
        <authorList>
            <person name="Oliw E.H."/>
        </authorList>
    </citation>
    <scope>NUCLEOTIDE SEQUENCE [LARGE SCALE GENOMIC DNA]</scope>
    <source>
        <strain evidence="1">LMG 22029</strain>
    </source>
</reference>
<sequence>MRTERYELRDRSYGMWHRAPSIRRYLPAIEAESLTMVDLDSVVFTEYDDAGKLPLALIEVARDIDQEKPSGVILRLAQLADIPAYVALYTHSASANPTGPNWPDISSFRIKRLWPRPEPGWRILSPTEWAHALVEIRGWQLRRFMNTKSANDERY</sequence>
<accession>A0A158EWN5</accession>
<name>A0A158EWN5_CABSO</name>
<evidence type="ECO:0000313" key="2">
    <source>
        <dbReference type="Proteomes" id="UP000054893"/>
    </source>
</evidence>